<dbReference type="InterPro" id="IPR027417">
    <property type="entry name" value="P-loop_NTPase"/>
</dbReference>
<evidence type="ECO:0000313" key="2">
    <source>
        <dbReference type="EMBL" id="RTS36675.1"/>
    </source>
</evidence>
<dbReference type="Proteomes" id="UP000276985">
    <property type="component" value="Unassembled WGS sequence"/>
</dbReference>
<name>A0ABD7JT76_PSEAI</name>
<dbReference type="Pfam" id="PF00931">
    <property type="entry name" value="NB-ARC"/>
    <property type="match status" value="1"/>
</dbReference>
<dbReference type="EMBL" id="RXTL01000089">
    <property type="protein sequence ID" value="RTS36675.1"/>
    <property type="molecule type" value="Genomic_DNA"/>
</dbReference>
<feature type="domain" description="NB-ARC" evidence="1">
    <location>
        <begin position="25"/>
        <end position="155"/>
    </location>
</feature>
<evidence type="ECO:0000259" key="1">
    <source>
        <dbReference type="Pfam" id="PF00931"/>
    </source>
</evidence>
<dbReference type="InterPro" id="IPR002182">
    <property type="entry name" value="NB-ARC"/>
</dbReference>
<proteinExistence type="predicted"/>
<protein>
    <recommendedName>
        <fullName evidence="1">NB-ARC domain-containing protein</fullName>
    </recommendedName>
</protein>
<dbReference type="Gene3D" id="3.40.50.300">
    <property type="entry name" value="P-loop containing nucleotide triphosphate hydrolases"/>
    <property type="match status" value="1"/>
</dbReference>
<organism evidence="2 3">
    <name type="scientific">Pseudomonas aeruginosa</name>
    <dbReference type="NCBI Taxonomy" id="287"/>
    <lineage>
        <taxon>Bacteria</taxon>
        <taxon>Pseudomonadati</taxon>
        <taxon>Pseudomonadota</taxon>
        <taxon>Gammaproteobacteria</taxon>
        <taxon>Pseudomonadales</taxon>
        <taxon>Pseudomonadaceae</taxon>
        <taxon>Pseudomonas</taxon>
    </lineage>
</organism>
<dbReference type="SUPFAM" id="SSF52540">
    <property type="entry name" value="P-loop containing nucleoside triphosphate hydrolases"/>
    <property type="match status" value="1"/>
</dbReference>
<sequence>MILWWFVAILMCFARLKGLQMTIDQCKDSLLNALSNQENKVVALTGKWGSGKTHLWKDIQGDTTDDLVKAAAWVSLFGLGSVKDLKIKIAQALLPKVKDNKALGQRITEGWGGAKKILKSLHPGFGALDDMALLIVPSLLRNKLIILDDIERKHDGLSIYEVLGFIDDCVNSLGCRVLLILNDDKLKDRELWDQLREKVIDQEFHLETSPGEAFAISQQIVKTKWVSELEAAIVACDITNIRVVCKIIRIANQLLAAHDELSALVLNRVIPPIVLLSAIFYKSFSNGPSIEYVLNYRVETTALKRILKQKYKQDDDDVDEEENTLYAQWDSLLDSLGFKYSGDFELLLVSFLKSGLFDGQSVCDLIERYKADERRVSVMNDVADFFYEYNWCPEISTDDLVCRLRGFRLGVQYIEFSTLSYLIDVAEHLTGDSELGQELIAVWSDWVNDYYSGGLIPEEVTLYESLRPEMQEVLGKLYSSFDSSMTIVQACYNIRERNGWGRQESYLLKSVDVASYESQIRNATGRDLEVLIRQGVDFVLHKSAYEEAFGDVGDRFVDACRNIVKRESGSRLQLIISRYFESKGKEDVLK</sequence>
<reference evidence="2 3" key="1">
    <citation type="submission" date="2018-12" db="EMBL/GenBank/DDBJ databases">
        <title>Pseudomonas aeruginosa Diversity Panel.</title>
        <authorList>
            <person name="Snesrud E."/>
            <person name="Mcgann P."/>
        </authorList>
    </citation>
    <scope>NUCLEOTIDE SEQUENCE [LARGE SCALE GENOMIC DNA]</scope>
    <source>
        <strain evidence="2 3">MRSN6241</strain>
    </source>
</reference>
<evidence type="ECO:0000313" key="3">
    <source>
        <dbReference type="Proteomes" id="UP000276985"/>
    </source>
</evidence>
<accession>A0ABD7JT76</accession>
<dbReference type="AlphaFoldDB" id="A0ABD7JT76"/>
<gene>
    <name evidence="2" type="ORF">DY940_34455</name>
</gene>
<comment type="caution">
    <text evidence="2">The sequence shown here is derived from an EMBL/GenBank/DDBJ whole genome shotgun (WGS) entry which is preliminary data.</text>
</comment>